<dbReference type="SUPFAM" id="SSF53756">
    <property type="entry name" value="UDP-Glycosyltransferase/glycogen phosphorylase"/>
    <property type="match status" value="1"/>
</dbReference>
<keyword evidence="1" id="KW-0328">Glycosyltransferase</keyword>
<reference evidence="3 4" key="1">
    <citation type="journal article" date="2021" name="Hortic Res">
        <title>Chromosome-scale assembly of the Dendrobium chrysotoxum genome enhances the understanding of orchid evolution.</title>
        <authorList>
            <person name="Zhang Y."/>
            <person name="Zhang G.Q."/>
            <person name="Zhang D."/>
            <person name="Liu X.D."/>
            <person name="Xu X.Y."/>
            <person name="Sun W.H."/>
            <person name="Yu X."/>
            <person name="Zhu X."/>
            <person name="Wang Z.W."/>
            <person name="Zhao X."/>
            <person name="Zhong W.Y."/>
            <person name="Chen H."/>
            <person name="Yin W.L."/>
            <person name="Huang T."/>
            <person name="Niu S.C."/>
            <person name="Liu Z.J."/>
        </authorList>
    </citation>
    <scope>NUCLEOTIDE SEQUENCE [LARGE SCALE GENOMIC DNA]</scope>
    <source>
        <strain evidence="3">Lindl</strain>
    </source>
</reference>
<dbReference type="PANTHER" id="PTHR10788:SF94">
    <property type="entry name" value="ALPHA,ALPHA-TREHALOSE-PHOSPHATE SYNTHASE [UDP-FORMING] 5"/>
    <property type="match status" value="1"/>
</dbReference>
<proteinExistence type="predicted"/>
<dbReference type="Pfam" id="PF00982">
    <property type="entry name" value="Glyco_transf_20"/>
    <property type="match status" value="1"/>
</dbReference>
<protein>
    <submittedName>
        <fullName evidence="3">Uncharacterized protein</fullName>
    </submittedName>
</protein>
<dbReference type="GO" id="GO:0005829">
    <property type="term" value="C:cytosol"/>
    <property type="evidence" value="ECO:0007669"/>
    <property type="project" value="TreeGrafter"/>
</dbReference>
<sequence length="239" mass="27824">MTKRINETFGRPGYEYVVLIDSSLQFYEKIAYYVIAECCLITAVRDGMNLIPYKYIISRQSNERLNELLQLDASEPKKSMLVVSEFISCLPSLSRAIHVNPWDIDSVVESMDTTLALSYNEKQLCYEKHHHYVSTHDVCYWANSFLQDLERTCQDHGRRCWGIGFGLGFWVIALDSNFRKCFDERIDSAYRRTKHRAILLDFDGAMMPQAFINKTPTPEAISILNSMYNSARTQTTWYF</sequence>
<comment type="caution">
    <text evidence="3">The sequence shown here is derived from an EMBL/GenBank/DDBJ whole genome shotgun (WGS) entry which is preliminary data.</text>
</comment>
<dbReference type="GO" id="GO:0005992">
    <property type="term" value="P:trehalose biosynthetic process"/>
    <property type="evidence" value="ECO:0007669"/>
    <property type="project" value="InterPro"/>
</dbReference>
<dbReference type="GO" id="GO:0004805">
    <property type="term" value="F:trehalose-phosphatase activity"/>
    <property type="evidence" value="ECO:0007669"/>
    <property type="project" value="TreeGrafter"/>
</dbReference>
<dbReference type="InterPro" id="IPR001830">
    <property type="entry name" value="Glyco_trans_20"/>
</dbReference>
<evidence type="ECO:0000256" key="1">
    <source>
        <dbReference type="ARBA" id="ARBA00022676"/>
    </source>
</evidence>
<dbReference type="Proteomes" id="UP000775213">
    <property type="component" value="Unassembled WGS sequence"/>
</dbReference>
<name>A0AAV7GMY3_DENCH</name>
<dbReference type="FunFam" id="3.40.50.2000:FF:000010">
    <property type="entry name" value="Alpha,alpha-trehalose-phosphate synthase"/>
    <property type="match status" value="1"/>
</dbReference>
<keyword evidence="4" id="KW-1185">Reference proteome</keyword>
<keyword evidence="2" id="KW-0808">Transferase</keyword>
<evidence type="ECO:0000256" key="2">
    <source>
        <dbReference type="ARBA" id="ARBA00022679"/>
    </source>
</evidence>
<gene>
    <name evidence="3" type="ORF">IEQ34_012855</name>
</gene>
<dbReference type="GO" id="GO:0016757">
    <property type="term" value="F:glycosyltransferase activity"/>
    <property type="evidence" value="ECO:0007669"/>
    <property type="project" value="UniProtKB-KW"/>
</dbReference>
<dbReference type="Gene3D" id="3.40.50.2000">
    <property type="entry name" value="Glycogen Phosphorylase B"/>
    <property type="match status" value="1"/>
</dbReference>
<organism evidence="3 4">
    <name type="scientific">Dendrobium chrysotoxum</name>
    <name type="common">Orchid</name>
    <dbReference type="NCBI Taxonomy" id="161865"/>
    <lineage>
        <taxon>Eukaryota</taxon>
        <taxon>Viridiplantae</taxon>
        <taxon>Streptophyta</taxon>
        <taxon>Embryophyta</taxon>
        <taxon>Tracheophyta</taxon>
        <taxon>Spermatophyta</taxon>
        <taxon>Magnoliopsida</taxon>
        <taxon>Liliopsida</taxon>
        <taxon>Asparagales</taxon>
        <taxon>Orchidaceae</taxon>
        <taxon>Epidendroideae</taxon>
        <taxon>Malaxideae</taxon>
        <taxon>Dendrobiinae</taxon>
        <taxon>Dendrobium</taxon>
    </lineage>
</organism>
<dbReference type="AlphaFoldDB" id="A0AAV7GMY3"/>
<evidence type="ECO:0000313" key="4">
    <source>
        <dbReference type="Proteomes" id="UP000775213"/>
    </source>
</evidence>
<dbReference type="EMBL" id="JAGFBR010000012">
    <property type="protein sequence ID" value="KAH0457540.1"/>
    <property type="molecule type" value="Genomic_DNA"/>
</dbReference>
<accession>A0AAV7GMY3</accession>
<evidence type="ECO:0000313" key="3">
    <source>
        <dbReference type="EMBL" id="KAH0457540.1"/>
    </source>
</evidence>
<dbReference type="PANTHER" id="PTHR10788">
    <property type="entry name" value="TREHALOSE-6-PHOSPHATE SYNTHASE"/>
    <property type="match status" value="1"/>
</dbReference>